<dbReference type="KEGG" id="msil:METEAL_15010"/>
<reference evidence="2" key="1">
    <citation type="journal article" date="2023" name="Int. J. Syst. Evol. Microbiol.">
        <title>Mesoterricola silvestris gen. nov., sp. nov., Mesoterricola sediminis sp. nov., Geothrix oryzae sp. nov., Geothrix edaphica sp. nov., Geothrix rubra sp. nov., and Geothrix limicola sp. nov., six novel members of Acidobacteriota isolated from soils.</title>
        <authorList>
            <person name="Itoh H."/>
            <person name="Sugisawa Y."/>
            <person name="Mise K."/>
            <person name="Xu Z."/>
            <person name="Kuniyasu M."/>
            <person name="Ushijima N."/>
            <person name="Kawano K."/>
            <person name="Kobayashi E."/>
            <person name="Shiratori Y."/>
            <person name="Masuda Y."/>
            <person name="Senoo K."/>
        </authorList>
    </citation>
    <scope>NUCLEOTIDE SEQUENCE [LARGE SCALE GENOMIC DNA]</scope>
    <source>
        <strain evidence="2">W79</strain>
    </source>
</reference>
<accession>A0AA48GJ94</accession>
<evidence type="ECO:0000313" key="2">
    <source>
        <dbReference type="Proteomes" id="UP001238179"/>
    </source>
</evidence>
<dbReference type="Proteomes" id="UP001238179">
    <property type="component" value="Chromosome"/>
</dbReference>
<dbReference type="AlphaFoldDB" id="A0AA48GJ94"/>
<dbReference type="EMBL" id="AP027080">
    <property type="protein sequence ID" value="BDU72327.1"/>
    <property type="molecule type" value="Genomic_DNA"/>
</dbReference>
<proteinExistence type="predicted"/>
<keyword evidence="2" id="KW-1185">Reference proteome</keyword>
<evidence type="ECO:0000313" key="1">
    <source>
        <dbReference type="EMBL" id="BDU72327.1"/>
    </source>
</evidence>
<sequence>MNPWEDRLDILGQPHASVHRDGHKAVLYGGEWWAYHAEHRWTPPGSPRIGPEPAGPFHTLDEAKQHVETQGFTSAMPFERSA</sequence>
<organism evidence="1 2">
    <name type="scientific">Mesoterricola silvestris</name>
    <dbReference type="NCBI Taxonomy" id="2927979"/>
    <lineage>
        <taxon>Bacteria</taxon>
        <taxon>Pseudomonadati</taxon>
        <taxon>Acidobacteriota</taxon>
        <taxon>Holophagae</taxon>
        <taxon>Holophagales</taxon>
        <taxon>Holophagaceae</taxon>
        <taxon>Mesoterricola</taxon>
    </lineage>
</organism>
<protein>
    <submittedName>
        <fullName evidence="1">Uncharacterized protein</fullName>
    </submittedName>
</protein>
<name>A0AA48GJ94_9BACT</name>
<gene>
    <name evidence="1" type="ORF">METEAL_15010</name>
</gene>